<sequence>MTDTTATPVNDIDPDASVQDLLEEADTLPCGPAERALLDEALRRAEAAGDEEAAYATRMRLTQSAHMTGDTDAMFSSFGWCVGKHDADPERFPITVDGCDLLFQYKWMAGRLSTNPTFSLAQIEAMHEDMRARYAAAGATMSGVVQSQFHIATVTGRLDEAAAFLERRSTIEDDRYSHCEACVRNEDAWFHQLRGHDDDAIRIYDEMFENRMSCGEEPETSEAQALLPYLRACRFDDAKAAHQRSYRVARSNADGFGIIADHLVFCAVTGNEARGLAMLERHLPALVNDPINLSGHADGLIAVGVLLDAVARAGHGDLPVRGADAPELARYLGTESTDPAEWTVTAVAARAWAAAEHLARAFDERNGNGFRTERLEAARALATEQWDLPLSVEGFAAPVAEPEPATTAAEWRERTSALLQSADPRGAIVAAEQGLALLADDADPDENLRAGLLGAIAQAAVIEGDDDRAWAAWADRDTALRAAGRIAVADVEARFGVALLGTATEDRLTLLLAELDDARLVPVDADRLIHTLVVTARHAFELAGSQTEQESAERFMGIADRLAGEAVLAAAVDDPGEAGPPARLLHAHLFAVTGRIEEAVELLDPLLEPGQRASVRLPALTLRTRMLGGAGAFAEGVALADELVALQTVLGNRLGIIQACSLSAALLSDADRDREAAARMQLAITHAKRAEYADLDSLTLQLARYLQFAGDAATALEHYDEVYQAKREHAAPGELADLLANMGEAARMIGEHGMAYGVWRAAIDDAASVGNDQVVIRTGFGLSTLLVQFEDDDAVEVIDQALTAARRLGDPQLLVQALQRAASARAAFGDDTGLPLYSEARDIASAHEAAWLVADITDSEARSLGALGRADDATATARLAAAGFVAAGDENGAAVAEVFAARSRVAVDDHTGAVELFRSARGRLPAGSPDWTTVTAELADAYERLEEHTDAALLRAEIEE</sequence>
<name>A0A3N2C5J7_9MICO</name>
<reference evidence="1 2" key="1">
    <citation type="submission" date="2018-11" db="EMBL/GenBank/DDBJ databases">
        <title>Sequencing the genomes of 1000 actinobacteria strains.</title>
        <authorList>
            <person name="Klenk H.-P."/>
        </authorList>
    </citation>
    <scope>NUCLEOTIDE SEQUENCE [LARGE SCALE GENOMIC DNA]</scope>
    <source>
        <strain evidence="1 2">DSM 14012</strain>
    </source>
</reference>
<accession>A0A3N2C5J7</accession>
<dbReference type="EMBL" id="RKHL01000001">
    <property type="protein sequence ID" value="ROR82756.1"/>
    <property type="molecule type" value="Genomic_DNA"/>
</dbReference>
<dbReference type="SUPFAM" id="SSF48452">
    <property type="entry name" value="TPR-like"/>
    <property type="match status" value="1"/>
</dbReference>
<organism evidence="1 2">
    <name type="scientific">Plantibacter flavus</name>
    <dbReference type="NCBI Taxonomy" id="150123"/>
    <lineage>
        <taxon>Bacteria</taxon>
        <taxon>Bacillati</taxon>
        <taxon>Actinomycetota</taxon>
        <taxon>Actinomycetes</taxon>
        <taxon>Micrococcales</taxon>
        <taxon>Microbacteriaceae</taxon>
        <taxon>Plantibacter</taxon>
    </lineage>
</organism>
<dbReference type="Proteomes" id="UP000266915">
    <property type="component" value="Unassembled WGS sequence"/>
</dbReference>
<gene>
    <name evidence="1" type="ORF">EDD42_2852</name>
</gene>
<dbReference type="InterPro" id="IPR011990">
    <property type="entry name" value="TPR-like_helical_dom_sf"/>
</dbReference>
<protein>
    <recommendedName>
        <fullName evidence="3">Tetratricopeptide repeat protein</fullName>
    </recommendedName>
</protein>
<dbReference type="AlphaFoldDB" id="A0A3N2C5J7"/>
<dbReference type="Gene3D" id="1.25.40.10">
    <property type="entry name" value="Tetratricopeptide repeat domain"/>
    <property type="match status" value="1"/>
</dbReference>
<evidence type="ECO:0000313" key="1">
    <source>
        <dbReference type="EMBL" id="ROR82756.1"/>
    </source>
</evidence>
<proteinExistence type="predicted"/>
<evidence type="ECO:0000313" key="2">
    <source>
        <dbReference type="Proteomes" id="UP000266915"/>
    </source>
</evidence>
<keyword evidence="2" id="KW-1185">Reference proteome</keyword>
<comment type="caution">
    <text evidence="1">The sequence shown here is derived from an EMBL/GenBank/DDBJ whole genome shotgun (WGS) entry which is preliminary data.</text>
</comment>
<dbReference type="RefSeq" id="WP_085512616.1">
    <property type="nucleotide sequence ID" value="NZ_FXAP01000004.1"/>
</dbReference>
<evidence type="ECO:0008006" key="3">
    <source>
        <dbReference type="Google" id="ProtNLM"/>
    </source>
</evidence>